<dbReference type="EMBL" id="LXQA010125810">
    <property type="protein sequence ID" value="MCI21605.1"/>
    <property type="molecule type" value="Genomic_DNA"/>
</dbReference>
<accession>A0A392QEA5</accession>
<feature type="region of interest" description="Disordered" evidence="1">
    <location>
        <begin position="66"/>
        <end position="95"/>
    </location>
</feature>
<dbReference type="AlphaFoldDB" id="A0A392QEA5"/>
<evidence type="ECO:0000313" key="2">
    <source>
        <dbReference type="EMBL" id="MCI21605.1"/>
    </source>
</evidence>
<keyword evidence="3" id="KW-1185">Reference proteome</keyword>
<evidence type="ECO:0000313" key="3">
    <source>
        <dbReference type="Proteomes" id="UP000265520"/>
    </source>
</evidence>
<sequence>MSRTGPLTRIRTIAISNHAEPSNVHDVETSPEPINTQRDQLPQFATQTSVPVNNIFSSLHASLSQNHNHQTLLPNQQQTTGVHIQNPPRRTSQEQ</sequence>
<reference evidence="2 3" key="1">
    <citation type="journal article" date="2018" name="Front. Plant Sci.">
        <title>Red Clover (Trifolium pratense) and Zigzag Clover (T. medium) - A Picture of Genomic Similarities and Differences.</title>
        <authorList>
            <person name="Dluhosova J."/>
            <person name="Istvanek J."/>
            <person name="Nedelnik J."/>
            <person name="Repkova J."/>
        </authorList>
    </citation>
    <scope>NUCLEOTIDE SEQUENCE [LARGE SCALE GENOMIC DNA]</scope>
    <source>
        <strain evidence="3">cv. 10/8</strain>
        <tissue evidence="2">Leaf</tissue>
    </source>
</reference>
<dbReference type="Proteomes" id="UP000265520">
    <property type="component" value="Unassembled WGS sequence"/>
</dbReference>
<organism evidence="2 3">
    <name type="scientific">Trifolium medium</name>
    <dbReference type="NCBI Taxonomy" id="97028"/>
    <lineage>
        <taxon>Eukaryota</taxon>
        <taxon>Viridiplantae</taxon>
        <taxon>Streptophyta</taxon>
        <taxon>Embryophyta</taxon>
        <taxon>Tracheophyta</taxon>
        <taxon>Spermatophyta</taxon>
        <taxon>Magnoliopsida</taxon>
        <taxon>eudicotyledons</taxon>
        <taxon>Gunneridae</taxon>
        <taxon>Pentapetalae</taxon>
        <taxon>rosids</taxon>
        <taxon>fabids</taxon>
        <taxon>Fabales</taxon>
        <taxon>Fabaceae</taxon>
        <taxon>Papilionoideae</taxon>
        <taxon>50 kb inversion clade</taxon>
        <taxon>NPAAA clade</taxon>
        <taxon>Hologalegina</taxon>
        <taxon>IRL clade</taxon>
        <taxon>Trifolieae</taxon>
        <taxon>Trifolium</taxon>
    </lineage>
</organism>
<proteinExistence type="predicted"/>
<evidence type="ECO:0000256" key="1">
    <source>
        <dbReference type="SAM" id="MobiDB-lite"/>
    </source>
</evidence>
<comment type="caution">
    <text evidence="2">The sequence shown here is derived from an EMBL/GenBank/DDBJ whole genome shotgun (WGS) entry which is preliminary data.</text>
</comment>
<name>A0A392QEA5_9FABA</name>
<protein>
    <submittedName>
        <fullName evidence="2">Uncharacterized protein</fullName>
    </submittedName>
</protein>